<protein>
    <submittedName>
        <fullName evidence="2">Uncharacterized protein</fullName>
    </submittedName>
</protein>
<proteinExistence type="predicted"/>
<evidence type="ECO:0000256" key="1">
    <source>
        <dbReference type="SAM" id="SignalP"/>
    </source>
</evidence>
<evidence type="ECO:0000313" key="2">
    <source>
        <dbReference type="EMBL" id="CAK9087373.1"/>
    </source>
</evidence>
<evidence type="ECO:0000313" key="3">
    <source>
        <dbReference type="Proteomes" id="UP001642464"/>
    </source>
</evidence>
<dbReference type="Proteomes" id="UP001642464">
    <property type="component" value="Unassembled WGS sequence"/>
</dbReference>
<reference evidence="2 3" key="1">
    <citation type="submission" date="2024-02" db="EMBL/GenBank/DDBJ databases">
        <authorList>
            <person name="Chen Y."/>
            <person name="Shah S."/>
            <person name="Dougan E. K."/>
            <person name="Thang M."/>
            <person name="Chan C."/>
        </authorList>
    </citation>
    <scope>NUCLEOTIDE SEQUENCE [LARGE SCALE GENOMIC DNA]</scope>
</reference>
<name>A0ABP0QGK9_9DINO</name>
<keyword evidence="3" id="KW-1185">Reference proteome</keyword>
<keyword evidence="1" id="KW-0732">Signal</keyword>
<feature type="signal peptide" evidence="1">
    <location>
        <begin position="1"/>
        <end position="21"/>
    </location>
</feature>
<organism evidence="2 3">
    <name type="scientific">Durusdinium trenchii</name>
    <dbReference type="NCBI Taxonomy" id="1381693"/>
    <lineage>
        <taxon>Eukaryota</taxon>
        <taxon>Sar</taxon>
        <taxon>Alveolata</taxon>
        <taxon>Dinophyceae</taxon>
        <taxon>Suessiales</taxon>
        <taxon>Symbiodiniaceae</taxon>
        <taxon>Durusdinium</taxon>
    </lineage>
</organism>
<sequence>MGCAWIAAACAWTAAADVADGREAPWRAAEKLRLAKQKLELAFAGPTVSQLKLLEVKASDEEAEAVLPAMAEVDFNSLNFELLSAALKLMQEVAENVNRVMHAGYVKVLRDEDGNVEYELSAEDEWAVEEYTMKYVFVLADLIPLVFASPPELASALQNERGHPLLRRQRILATLRVSWFTMLTNQSCWSIPFFGALAALSRRLTELEQTEHSTDSHTGAAEERDPYRSMHGTKAQHMFDFFVCVCGWFLVIDGLGP</sequence>
<gene>
    <name evidence="2" type="ORF">SCF082_LOCUS41304</name>
</gene>
<feature type="chain" id="PRO_5046687935" evidence="1">
    <location>
        <begin position="22"/>
        <end position="257"/>
    </location>
</feature>
<dbReference type="EMBL" id="CAXAMM010039573">
    <property type="protein sequence ID" value="CAK9087373.1"/>
    <property type="molecule type" value="Genomic_DNA"/>
</dbReference>
<accession>A0ABP0QGK9</accession>
<comment type="caution">
    <text evidence="2">The sequence shown here is derived from an EMBL/GenBank/DDBJ whole genome shotgun (WGS) entry which is preliminary data.</text>
</comment>